<organism evidence="3">
    <name type="scientific">Fagus sylvatica</name>
    <name type="common">Beechnut</name>
    <dbReference type="NCBI Taxonomy" id="28930"/>
    <lineage>
        <taxon>Eukaryota</taxon>
        <taxon>Viridiplantae</taxon>
        <taxon>Streptophyta</taxon>
        <taxon>Embryophyta</taxon>
        <taxon>Tracheophyta</taxon>
        <taxon>Spermatophyta</taxon>
        <taxon>Magnoliopsida</taxon>
        <taxon>eudicotyledons</taxon>
        <taxon>Gunneridae</taxon>
        <taxon>Pentapetalae</taxon>
        <taxon>rosids</taxon>
        <taxon>fabids</taxon>
        <taxon>Fagales</taxon>
        <taxon>Fagaceae</taxon>
        <taxon>Fagus</taxon>
    </lineage>
</organism>
<feature type="domain" description="Reverse transcriptase Ty1/copia-type" evidence="2">
    <location>
        <begin position="245"/>
        <end position="351"/>
    </location>
</feature>
<proteinExistence type="predicted"/>
<feature type="compositionally biased region" description="Basic and acidic residues" evidence="1">
    <location>
        <begin position="73"/>
        <end position="82"/>
    </location>
</feature>
<dbReference type="EMBL" id="OIVN01000630">
    <property type="protein sequence ID" value="SPC83200.1"/>
    <property type="molecule type" value="Genomic_DNA"/>
</dbReference>
<evidence type="ECO:0000256" key="1">
    <source>
        <dbReference type="SAM" id="MobiDB-lite"/>
    </source>
</evidence>
<protein>
    <recommendedName>
        <fullName evidence="2">Reverse transcriptase Ty1/copia-type domain-containing protein</fullName>
    </recommendedName>
</protein>
<evidence type="ECO:0000313" key="3">
    <source>
        <dbReference type="EMBL" id="SPC83200.1"/>
    </source>
</evidence>
<feature type="domain" description="Reverse transcriptase Ty1/copia-type" evidence="2">
    <location>
        <begin position="160"/>
        <end position="242"/>
    </location>
</feature>
<accession>A0A2N9F846</accession>
<reference evidence="3" key="1">
    <citation type="submission" date="2018-02" db="EMBL/GenBank/DDBJ databases">
        <authorList>
            <person name="Cohen D.B."/>
            <person name="Kent A.D."/>
        </authorList>
    </citation>
    <scope>NUCLEOTIDE SEQUENCE</scope>
</reference>
<dbReference type="Pfam" id="PF07727">
    <property type="entry name" value="RVT_2"/>
    <property type="match status" value="2"/>
</dbReference>
<dbReference type="PANTHER" id="PTHR11439:SF467">
    <property type="entry name" value="INTEGRASE CATALYTIC DOMAIN-CONTAINING PROTEIN"/>
    <property type="match status" value="1"/>
</dbReference>
<gene>
    <name evidence="3" type="ORF">FSB_LOCUS11082</name>
</gene>
<dbReference type="PANTHER" id="PTHR11439">
    <property type="entry name" value="GAG-POL-RELATED RETROTRANSPOSON"/>
    <property type="match status" value="1"/>
</dbReference>
<evidence type="ECO:0000259" key="2">
    <source>
        <dbReference type="Pfam" id="PF07727"/>
    </source>
</evidence>
<dbReference type="CDD" id="cd09272">
    <property type="entry name" value="RNase_HI_RT_Ty1"/>
    <property type="match status" value="1"/>
</dbReference>
<name>A0A2N9F846_FAGSY</name>
<dbReference type="InterPro" id="IPR013103">
    <property type="entry name" value="RVT_2"/>
</dbReference>
<sequence length="507" mass="58147">MDMMRSMMAYADLQIVFWEEALSNTTYILNKVKTKSKRLTPFEIWTGHEPDMTNLKIKKLLYAESEESDSHALDFSDKDLKNSGRKRTSPEPVMPSIDADDSGQKRQRRPSLMLKNYYLMKSKVVAIEDDPANFTKAMESHDAEQWLKVMHEELDSISKNEVWDLAELPIGRKLVGYKWVLRKKYKADGSLDKYKARLVAKGFTQQPGVDFVDTYSPVAKFALVRIIMDVVARLDLELHQLDAILDIGYEINPLDHCVYVWRDKEKLALLSLYVNGILLASNSSNMMKETKFYLGSKFEMKDMGLANYVLGIRISRDRDSKLIYLDQENYLEKVLTRFKMEDCRPVSTPVSKGTILNKSMCPTNKTELEEMIVVPYAQAVGSLMYAMTSTRPDICYAVGLVSRYQSNPSKAHWQVVKRILRYLQMTKSMKLCFGLDELEIKGFTNADFARDTDDRKSTSGYVLLFGGTAVSWLSKKQGCVAKYTMEAEVHCMQHSGQQYDLDQTFHG</sequence>
<feature type="region of interest" description="Disordered" evidence="1">
    <location>
        <begin position="73"/>
        <end position="107"/>
    </location>
</feature>
<dbReference type="AlphaFoldDB" id="A0A2N9F846"/>